<feature type="domain" description="EF-hand" evidence="7">
    <location>
        <begin position="542"/>
        <end position="577"/>
    </location>
</feature>
<dbReference type="InParanoid" id="F4P308"/>
<keyword evidence="6" id="KW-0966">Cell projection</keyword>
<dbReference type="PANTHER" id="PTHR12086:SF9">
    <property type="entry name" value="EF-HAND DOMAIN-CONTAINING PROTEIN 1"/>
    <property type="match status" value="1"/>
</dbReference>
<evidence type="ECO:0000259" key="7">
    <source>
        <dbReference type="PROSITE" id="PS50222"/>
    </source>
</evidence>
<accession>F4P308</accession>
<evidence type="ECO:0000256" key="6">
    <source>
        <dbReference type="ARBA" id="ARBA00023273"/>
    </source>
</evidence>
<evidence type="ECO:0000256" key="4">
    <source>
        <dbReference type="ARBA" id="ARBA00022737"/>
    </source>
</evidence>
<dbReference type="GO" id="GO:0007052">
    <property type="term" value="P:mitotic spindle organization"/>
    <property type="evidence" value="ECO:0000318"/>
    <property type="project" value="GO_Central"/>
</dbReference>
<reference evidence="9 10" key="1">
    <citation type="submission" date="2009-12" db="EMBL/GenBank/DDBJ databases">
        <title>The draft genome of Batrachochytrium dendrobatidis.</title>
        <authorList>
            <consortium name="US DOE Joint Genome Institute (JGI-PGF)"/>
            <person name="Kuo A."/>
            <person name="Salamov A."/>
            <person name="Schmutz J."/>
            <person name="Lucas S."/>
            <person name="Pitluck S."/>
            <person name="Rosenblum E."/>
            <person name="Stajich J."/>
            <person name="Eisen M."/>
            <person name="Grigoriev I.V."/>
        </authorList>
    </citation>
    <scope>NUCLEOTIDE SEQUENCE [LARGE SCALE GENOMIC DNA]</scope>
    <source>
        <strain evidence="10">JAM81 / FGSC 10211</strain>
    </source>
</reference>
<feature type="domain" description="DM10" evidence="8">
    <location>
        <begin position="96"/>
        <end position="199"/>
    </location>
</feature>
<comment type="subcellular location">
    <subcellularLocation>
        <location evidence="1">Cell projection</location>
        <location evidence="1">Cilium</location>
    </subcellularLocation>
    <subcellularLocation>
        <location evidence="2">Cytoplasm</location>
        <location evidence="2">Cytoskeleton</location>
    </subcellularLocation>
</comment>
<dbReference type="InterPro" id="IPR006602">
    <property type="entry name" value="DM10_dom"/>
</dbReference>
<dbReference type="PROSITE" id="PS51336">
    <property type="entry name" value="DM10"/>
    <property type="match status" value="3"/>
</dbReference>
<dbReference type="PANTHER" id="PTHR12086">
    <property type="entry name" value="EF-HAND DOMAIN C-TERMINAL CONTAINING PROTEIN"/>
    <property type="match status" value="1"/>
</dbReference>
<feature type="domain" description="DM10" evidence="8">
    <location>
        <begin position="410"/>
        <end position="517"/>
    </location>
</feature>
<dbReference type="Pfam" id="PF06565">
    <property type="entry name" value="DM10_dom"/>
    <property type="match status" value="3"/>
</dbReference>
<dbReference type="FunFam" id="2.30.29.170:FF:000004">
    <property type="entry name" value="EF-hand domain containing 2"/>
    <property type="match status" value="1"/>
</dbReference>
<evidence type="ECO:0000256" key="3">
    <source>
        <dbReference type="ARBA" id="ARBA00022490"/>
    </source>
</evidence>
<evidence type="ECO:0000256" key="2">
    <source>
        <dbReference type="ARBA" id="ARBA00004245"/>
    </source>
</evidence>
<keyword evidence="3" id="KW-0963">Cytoplasm</keyword>
<dbReference type="RefSeq" id="XP_006679124.1">
    <property type="nucleotide sequence ID" value="XM_006679061.1"/>
</dbReference>
<dbReference type="GO" id="GO:0072686">
    <property type="term" value="C:mitotic spindle"/>
    <property type="evidence" value="ECO:0000318"/>
    <property type="project" value="GO_Central"/>
</dbReference>
<evidence type="ECO:0000313" key="9">
    <source>
        <dbReference type="EMBL" id="EGF80275.1"/>
    </source>
</evidence>
<organism evidence="9 10">
    <name type="scientific">Batrachochytrium dendrobatidis (strain JAM81 / FGSC 10211)</name>
    <name type="common">Frog chytrid fungus</name>
    <dbReference type="NCBI Taxonomy" id="684364"/>
    <lineage>
        <taxon>Eukaryota</taxon>
        <taxon>Fungi</taxon>
        <taxon>Fungi incertae sedis</taxon>
        <taxon>Chytridiomycota</taxon>
        <taxon>Chytridiomycota incertae sedis</taxon>
        <taxon>Chytridiomycetes</taxon>
        <taxon>Rhizophydiales</taxon>
        <taxon>Rhizophydiales incertae sedis</taxon>
        <taxon>Batrachochytrium</taxon>
    </lineage>
</organism>
<keyword evidence="10" id="KW-1185">Reference proteome</keyword>
<gene>
    <name evidence="9" type="ORF">BATDEDRAFT_35155</name>
</gene>
<evidence type="ECO:0008006" key="11">
    <source>
        <dbReference type="Google" id="ProtNLM"/>
    </source>
</evidence>
<sequence length="632" mass="73495">MAGSRAEIPFLPGNSFQDVTKNDFRKPHSLGYINGYPIQPKPTLKIGLEPIHVEKTLTPDELIASLTLDPKLVYGDKQFHSKETQSCFVPAHVAFDKVVLRFDGYFKETVHESTEQFHLRKVRILYFLEDDSIAVVEPPVKNNGIPHGVLIKRQRLPKSSSEFYTVQDFNVGINITFYGKTFRIVSCDKFTETYLQLTEGISLNQAEVMPEDPYQNTRSRPIRVNNICTERKDKLKSFLENDRKVLRYYCVWDDRESMFGELREFVMHYHLVDDSVEVREVQKPNNGRDPFPILLRRQQLPKSFKELSDLQESQKYTWRDFQVNSVINVLGRPFLIQDCDDYTKRFYLENTGKSISQTKVVFVNQEQPLPRESEIPPYNGFGTVEDSLGSCKYLVLKPPKKDFIKMLENEHKVLRFVARMESKHREDKDRRFVISYRLADDMMTIYEPPQRNAGILGGKFMERTRVLRPGSSLSDVAGPSYYDVNDLFVGCTLHVLSHCFVLLDADEYVFNFMEENREKFKQSDPKHTMDKVLQVLSNLSSDTKSKLQNEFQNADAERKGFIDRQVFVNIVRPVLKDAMTDHVSIDNILYRNRNSVASAGTECQESNAVKDYADSIKRFQQMSRLDYMRLRL</sequence>
<dbReference type="HOGENOM" id="CLU_018366_0_0_1"/>
<evidence type="ECO:0000259" key="8">
    <source>
        <dbReference type="PROSITE" id="PS51336"/>
    </source>
</evidence>
<dbReference type="InterPro" id="IPR002048">
    <property type="entry name" value="EF_hand_dom"/>
</dbReference>
<dbReference type="GO" id="GO:0005930">
    <property type="term" value="C:axoneme"/>
    <property type="evidence" value="ECO:0000318"/>
    <property type="project" value="GO_Central"/>
</dbReference>
<name>F4P308_BATDJ</name>
<dbReference type="GO" id="GO:0060285">
    <property type="term" value="P:cilium-dependent cell motility"/>
    <property type="evidence" value="ECO:0000318"/>
    <property type="project" value="GO_Central"/>
</dbReference>
<dbReference type="SMART" id="SM00676">
    <property type="entry name" value="DM10"/>
    <property type="match status" value="3"/>
</dbReference>
<dbReference type="OrthoDB" id="10255210at2759"/>
<feature type="domain" description="DM10" evidence="8">
    <location>
        <begin position="242"/>
        <end position="351"/>
    </location>
</feature>
<dbReference type="Proteomes" id="UP000007241">
    <property type="component" value="Unassembled WGS sequence"/>
</dbReference>
<protein>
    <recommendedName>
        <fullName evidence="11">EF-hand domain-containing protein</fullName>
    </recommendedName>
</protein>
<evidence type="ECO:0000313" key="10">
    <source>
        <dbReference type="Proteomes" id="UP000007241"/>
    </source>
</evidence>
<keyword evidence="5" id="KW-0206">Cytoskeleton</keyword>
<keyword evidence="4" id="KW-0677">Repeat</keyword>
<dbReference type="FunFam" id="2.30.29.170:FF:000001">
    <property type="entry name" value="EF-hand domain containing 1"/>
    <property type="match status" value="1"/>
</dbReference>
<dbReference type="OMA" id="WKDFNIG"/>
<dbReference type="GO" id="GO:0005509">
    <property type="term" value="F:calcium ion binding"/>
    <property type="evidence" value="ECO:0007669"/>
    <property type="project" value="InterPro"/>
</dbReference>
<proteinExistence type="predicted"/>
<dbReference type="GO" id="GO:0043014">
    <property type="term" value="F:alpha-tubulin binding"/>
    <property type="evidence" value="ECO:0000318"/>
    <property type="project" value="GO_Central"/>
</dbReference>
<dbReference type="EMBL" id="GL882884">
    <property type="protein sequence ID" value="EGF80275.1"/>
    <property type="molecule type" value="Genomic_DNA"/>
</dbReference>
<dbReference type="InterPro" id="IPR040193">
    <property type="entry name" value="EFHC1/EFHC2/EFHB"/>
</dbReference>
<dbReference type="GO" id="GO:0000281">
    <property type="term" value="P:mitotic cytokinesis"/>
    <property type="evidence" value="ECO:0000318"/>
    <property type="project" value="GO_Central"/>
</dbReference>
<dbReference type="FunFam" id="2.30.29.170:FF:000002">
    <property type="entry name" value="EF-hand domain (C-terminal) containing 1"/>
    <property type="match status" value="1"/>
</dbReference>
<evidence type="ECO:0000256" key="5">
    <source>
        <dbReference type="ARBA" id="ARBA00023212"/>
    </source>
</evidence>
<evidence type="ECO:0000256" key="1">
    <source>
        <dbReference type="ARBA" id="ARBA00004138"/>
    </source>
</evidence>
<dbReference type="AlphaFoldDB" id="F4P308"/>
<dbReference type="STRING" id="684364.F4P308"/>
<dbReference type="PROSITE" id="PS50222">
    <property type="entry name" value="EF_HAND_2"/>
    <property type="match status" value="1"/>
</dbReference>
<dbReference type="GeneID" id="18240673"/>
<dbReference type="Gene3D" id="2.30.29.170">
    <property type="match status" value="3"/>
</dbReference>